<name>A0A6H1ZRJ4_9ZZZZ</name>
<evidence type="ECO:0000313" key="2">
    <source>
        <dbReference type="EMBL" id="QJI00978.1"/>
    </source>
</evidence>
<dbReference type="AlphaFoldDB" id="A0A6H1ZRJ4"/>
<sequence length="63" mass="7101">MTENQVVRALGKIGMPGTKEVSDPEVCHVRADQLLIEFLRANGFGHVANAWENTKKRIGFWYA</sequence>
<dbReference type="EMBL" id="MT144173">
    <property type="protein sequence ID" value="QJA50082.1"/>
    <property type="molecule type" value="Genomic_DNA"/>
</dbReference>
<accession>A0A6H1ZRJ4</accession>
<dbReference type="EMBL" id="MT144889">
    <property type="protein sequence ID" value="QJI00978.1"/>
    <property type="molecule type" value="Genomic_DNA"/>
</dbReference>
<organism evidence="1">
    <name type="scientific">viral metagenome</name>
    <dbReference type="NCBI Taxonomy" id="1070528"/>
    <lineage>
        <taxon>unclassified sequences</taxon>
        <taxon>metagenomes</taxon>
        <taxon>organismal metagenomes</taxon>
    </lineage>
</organism>
<gene>
    <name evidence="1" type="ORF">TM448A01604_0003</name>
    <name evidence="2" type="ORF">TM448B02183_0010</name>
</gene>
<proteinExistence type="predicted"/>
<reference evidence="1" key="1">
    <citation type="submission" date="2020-03" db="EMBL/GenBank/DDBJ databases">
        <title>The deep terrestrial virosphere.</title>
        <authorList>
            <person name="Holmfeldt K."/>
            <person name="Nilsson E."/>
            <person name="Simone D."/>
            <person name="Lopez-Fernandez M."/>
            <person name="Wu X."/>
            <person name="de Brujin I."/>
            <person name="Lundin D."/>
            <person name="Andersson A."/>
            <person name="Bertilsson S."/>
            <person name="Dopson M."/>
        </authorList>
    </citation>
    <scope>NUCLEOTIDE SEQUENCE</scope>
    <source>
        <strain evidence="1">TM448A01604</strain>
        <strain evidence="2">TM448B02183</strain>
    </source>
</reference>
<evidence type="ECO:0000313" key="1">
    <source>
        <dbReference type="EMBL" id="QJA50082.1"/>
    </source>
</evidence>
<protein>
    <submittedName>
        <fullName evidence="1">Uncharacterized protein</fullName>
    </submittedName>
</protein>